<feature type="chain" id="PRO_5039894807" description="Peptidase S1 domain-containing protein" evidence="2">
    <location>
        <begin position="18"/>
        <end position="252"/>
    </location>
</feature>
<evidence type="ECO:0000256" key="1">
    <source>
        <dbReference type="ARBA" id="ARBA00024195"/>
    </source>
</evidence>
<dbReference type="PRINTS" id="PR00722">
    <property type="entry name" value="CHYMOTRYPSIN"/>
</dbReference>
<dbReference type="InterPro" id="IPR001254">
    <property type="entry name" value="Trypsin_dom"/>
</dbReference>
<dbReference type="InterPro" id="IPR001314">
    <property type="entry name" value="Peptidase_S1A"/>
</dbReference>
<dbReference type="OrthoDB" id="7840639at2759"/>
<comment type="similarity">
    <text evidence="1">Belongs to the peptidase S1 family. CLIP subfamily.</text>
</comment>
<dbReference type="InterPro" id="IPR018114">
    <property type="entry name" value="TRYPSIN_HIS"/>
</dbReference>
<dbReference type="InterPro" id="IPR009003">
    <property type="entry name" value="Peptidase_S1_PA"/>
</dbReference>
<organism evidence="4 5">
    <name type="scientific">Polypedilum vanderplanki</name>
    <name type="common">Sleeping chironomid midge</name>
    <dbReference type="NCBI Taxonomy" id="319348"/>
    <lineage>
        <taxon>Eukaryota</taxon>
        <taxon>Metazoa</taxon>
        <taxon>Ecdysozoa</taxon>
        <taxon>Arthropoda</taxon>
        <taxon>Hexapoda</taxon>
        <taxon>Insecta</taxon>
        <taxon>Pterygota</taxon>
        <taxon>Neoptera</taxon>
        <taxon>Endopterygota</taxon>
        <taxon>Diptera</taxon>
        <taxon>Nematocera</taxon>
        <taxon>Chironomoidea</taxon>
        <taxon>Chironomidae</taxon>
        <taxon>Chironominae</taxon>
        <taxon>Polypedilum</taxon>
        <taxon>Polypedilum</taxon>
    </lineage>
</organism>
<protein>
    <recommendedName>
        <fullName evidence="3">Peptidase S1 domain-containing protein</fullName>
    </recommendedName>
</protein>
<dbReference type="Proteomes" id="UP001107558">
    <property type="component" value="Chromosome 4"/>
</dbReference>
<feature type="signal peptide" evidence="2">
    <location>
        <begin position="1"/>
        <end position="17"/>
    </location>
</feature>
<dbReference type="SUPFAM" id="SSF50494">
    <property type="entry name" value="Trypsin-like serine proteases"/>
    <property type="match status" value="1"/>
</dbReference>
<dbReference type="SMART" id="SM00020">
    <property type="entry name" value="Tryp_SPc"/>
    <property type="match status" value="1"/>
</dbReference>
<accession>A0A9J6BJU7</accession>
<sequence length="252" mass="27726">MKLILLIASFCIGTVLSDNVASLGNYPYHASLWIHDEDYNRLCDGALIAQGWILTAAHCIYNATSIYVRLGTVNLMEGAEWYTYIDDQSHFYVDENFNSAIPYVNDIGLIHAVEMSASVIDGTYIRPIDILESTTTNLDYLQSTVTGFGPSRTSPETVLRYVTMPIMPNTWCQRQHGATRVTGGMMCTDTLNDESPCLEDSGAPLTATVAGQNVIVGIGSTWTETCTYSHHGIFTRVAPHASWIRRIIASAS</sequence>
<reference evidence="4" key="1">
    <citation type="submission" date="2021-03" db="EMBL/GenBank/DDBJ databases">
        <title>Chromosome level genome of the anhydrobiotic midge Polypedilum vanderplanki.</title>
        <authorList>
            <person name="Yoshida Y."/>
            <person name="Kikawada T."/>
            <person name="Gusev O."/>
        </authorList>
    </citation>
    <scope>NUCLEOTIDE SEQUENCE</scope>
    <source>
        <strain evidence="4">NIAS01</strain>
        <tissue evidence="4">Whole body or cell culture</tissue>
    </source>
</reference>
<dbReference type="Pfam" id="PF00089">
    <property type="entry name" value="Trypsin"/>
    <property type="match status" value="1"/>
</dbReference>
<proteinExistence type="inferred from homology"/>
<evidence type="ECO:0000313" key="4">
    <source>
        <dbReference type="EMBL" id="KAG5669662.1"/>
    </source>
</evidence>
<dbReference type="PANTHER" id="PTHR24260">
    <property type="match status" value="1"/>
</dbReference>
<dbReference type="PANTHER" id="PTHR24260:SF136">
    <property type="entry name" value="GH08193P-RELATED"/>
    <property type="match status" value="1"/>
</dbReference>
<evidence type="ECO:0000313" key="5">
    <source>
        <dbReference type="Proteomes" id="UP001107558"/>
    </source>
</evidence>
<name>A0A9J6BJU7_POLVA</name>
<dbReference type="AlphaFoldDB" id="A0A9J6BJU7"/>
<dbReference type="GO" id="GO:0006508">
    <property type="term" value="P:proteolysis"/>
    <property type="evidence" value="ECO:0007669"/>
    <property type="project" value="InterPro"/>
</dbReference>
<dbReference type="InterPro" id="IPR043504">
    <property type="entry name" value="Peptidase_S1_PA_chymotrypsin"/>
</dbReference>
<keyword evidence="5" id="KW-1185">Reference proteome</keyword>
<dbReference type="GO" id="GO:0004252">
    <property type="term" value="F:serine-type endopeptidase activity"/>
    <property type="evidence" value="ECO:0007669"/>
    <property type="project" value="InterPro"/>
</dbReference>
<dbReference type="CDD" id="cd00190">
    <property type="entry name" value="Tryp_SPc"/>
    <property type="match status" value="1"/>
</dbReference>
<dbReference type="Gene3D" id="2.40.10.10">
    <property type="entry name" value="Trypsin-like serine proteases"/>
    <property type="match status" value="1"/>
</dbReference>
<feature type="domain" description="Peptidase S1" evidence="3">
    <location>
        <begin position="15"/>
        <end position="249"/>
    </location>
</feature>
<dbReference type="PROSITE" id="PS50240">
    <property type="entry name" value="TRYPSIN_DOM"/>
    <property type="match status" value="1"/>
</dbReference>
<gene>
    <name evidence="4" type="ORF">PVAND_017545</name>
</gene>
<dbReference type="InterPro" id="IPR051333">
    <property type="entry name" value="CLIP_Serine_Protease"/>
</dbReference>
<dbReference type="PROSITE" id="PS00134">
    <property type="entry name" value="TRYPSIN_HIS"/>
    <property type="match status" value="1"/>
</dbReference>
<evidence type="ECO:0000256" key="2">
    <source>
        <dbReference type="SAM" id="SignalP"/>
    </source>
</evidence>
<evidence type="ECO:0000259" key="3">
    <source>
        <dbReference type="PROSITE" id="PS50240"/>
    </source>
</evidence>
<comment type="caution">
    <text evidence="4">The sequence shown here is derived from an EMBL/GenBank/DDBJ whole genome shotgun (WGS) entry which is preliminary data.</text>
</comment>
<dbReference type="EMBL" id="JADBJN010000004">
    <property type="protein sequence ID" value="KAG5669662.1"/>
    <property type="molecule type" value="Genomic_DNA"/>
</dbReference>
<keyword evidence="2" id="KW-0732">Signal</keyword>